<dbReference type="Proteomes" id="UP001143981">
    <property type="component" value="Unassembled WGS sequence"/>
</dbReference>
<keyword evidence="8" id="KW-1185">Reference proteome</keyword>
<dbReference type="GO" id="GO:0010468">
    <property type="term" value="P:regulation of gene expression"/>
    <property type="evidence" value="ECO:0007669"/>
    <property type="project" value="TreeGrafter"/>
</dbReference>
<dbReference type="GO" id="GO:0003677">
    <property type="term" value="F:DNA binding"/>
    <property type="evidence" value="ECO:0007669"/>
    <property type="project" value="TreeGrafter"/>
</dbReference>
<proteinExistence type="inferred from homology"/>
<organism evidence="7 8">
    <name type="scientific">Coemansia biformis</name>
    <dbReference type="NCBI Taxonomy" id="1286918"/>
    <lineage>
        <taxon>Eukaryota</taxon>
        <taxon>Fungi</taxon>
        <taxon>Fungi incertae sedis</taxon>
        <taxon>Zoopagomycota</taxon>
        <taxon>Kickxellomycotina</taxon>
        <taxon>Kickxellomycetes</taxon>
        <taxon>Kickxellales</taxon>
        <taxon>Kickxellaceae</taxon>
        <taxon>Coemansia</taxon>
    </lineage>
</organism>
<dbReference type="GO" id="GO:0000178">
    <property type="term" value="C:exosome (RNase complex)"/>
    <property type="evidence" value="ECO:0007669"/>
    <property type="project" value="TreeGrafter"/>
</dbReference>
<keyword evidence="5 6" id="KW-0539">Nucleus</keyword>
<dbReference type="EMBL" id="JANBOI010000774">
    <property type="protein sequence ID" value="KAJ1728622.1"/>
    <property type="molecule type" value="Genomic_DNA"/>
</dbReference>
<gene>
    <name evidence="7" type="ORF">LPJ61_003937</name>
</gene>
<evidence type="ECO:0000313" key="7">
    <source>
        <dbReference type="EMBL" id="KAJ1728622.1"/>
    </source>
</evidence>
<evidence type="ECO:0000313" key="8">
    <source>
        <dbReference type="Proteomes" id="UP001143981"/>
    </source>
</evidence>
<dbReference type="GO" id="GO:0005730">
    <property type="term" value="C:nucleolus"/>
    <property type="evidence" value="ECO:0007669"/>
    <property type="project" value="TreeGrafter"/>
</dbReference>
<accession>A0A9W7Y5R2</accession>
<evidence type="ECO:0000256" key="2">
    <source>
        <dbReference type="ARBA" id="ARBA00009154"/>
    </source>
</evidence>
<sequence>MADKKLLKHAEQLAAAVDQVHAALGPVLSQPLSDILPKLSPLQRCELEALVAYSIHTLFWIYLKVNGVPPKEHPVMGELQRVQRYMEKINRAKRGGEPEPRTMRVDAEAADRFIRSAIVSTRK</sequence>
<dbReference type="PANTHER" id="PTHR15341:SF3">
    <property type="entry name" value="NUCLEAR NUCLEIC ACID-BINDING PROTEIN C1D"/>
    <property type="match status" value="1"/>
</dbReference>
<evidence type="ECO:0000256" key="4">
    <source>
        <dbReference type="ARBA" id="ARBA00022884"/>
    </source>
</evidence>
<protein>
    <recommendedName>
        <fullName evidence="6">Exosome complex protein</fullName>
    </recommendedName>
</protein>
<comment type="caution">
    <text evidence="7">The sequence shown here is derived from an EMBL/GenBank/DDBJ whole genome shotgun (WGS) entry which is preliminary data.</text>
</comment>
<evidence type="ECO:0000256" key="5">
    <source>
        <dbReference type="ARBA" id="ARBA00023242"/>
    </source>
</evidence>
<comment type="similarity">
    <text evidence="2 6">Belongs to the C1D family.</text>
</comment>
<name>A0A9W7Y5R2_9FUNG</name>
<dbReference type="GO" id="GO:0003723">
    <property type="term" value="F:RNA binding"/>
    <property type="evidence" value="ECO:0007669"/>
    <property type="project" value="UniProtKB-UniRule"/>
</dbReference>
<dbReference type="InterPro" id="IPR007146">
    <property type="entry name" value="Sas10/Utp3/C1D"/>
</dbReference>
<comment type="subcellular location">
    <subcellularLocation>
        <location evidence="1 6">Nucleus</location>
    </subcellularLocation>
</comment>
<keyword evidence="3 6" id="KW-0698">rRNA processing</keyword>
<comment type="function">
    <text evidence="6">Required for exosome-dependent processing of pre-rRNA and small nucleolar RNA (snRNA) precursors. Involved in processing of 35S pre-rRNA at the A0, A1 and A2 sites.</text>
</comment>
<evidence type="ECO:0000256" key="3">
    <source>
        <dbReference type="ARBA" id="ARBA00022552"/>
    </source>
</evidence>
<evidence type="ECO:0000256" key="1">
    <source>
        <dbReference type="ARBA" id="ARBA00004123"/>
    </source>
</evidence>
<dbReference type="OrthoDB" id="10261072at2759"/>
<dbReference type="GO" id="GO:0000460">
    <property type="term" value="P:maturation of 5.8S rRNA"/>
    <property type="evidence" value="ECO:0007669"/>
    <property type="project" value="TreeGrafter"/>
</dbReference>
<keyword evidence="4 6" id="KW-0694">RNA-binding</keyword>
<dbReference type="AlphaFoldDB" id="A0A9W7Y5R2"/>
<evidence type="ECO:0000256" key="6">
    <source>
        <dbReference type="RuleBase" id="RU368003"/>
    </source>
</evidence>
<dbReference type="PANTHER" id="PTHR15341">
    <property type="entry name" value="SUN-COR STEROID HORMONE RECEPTOR CO-REPRESSOR"/>
    <property type="match status" value="1"/>
</dbReference>
<reference evidence="7" key="1">
    <citation type="submission" date="2022-07" db="EMBL/GenBank/DDBJ databases">
        <title>Phylogenomic reconstructions and comparative analyses of Kickxellomycotina fungi.</title>
        <authorList>
            <person name="Reynolds N.K."/>
            <person name="Stajich J.E."/>
            <person name="Barry K."/>
            <person name="Grigoriev I.V."/>
            <person name="Crous P."/>
            <person name="Smith M.E."/>
        </authorList>
    </citation>
    <scope>NUCLEOTIDE SEQUENCE</scope>
    <source>
        <strain evidence="7">BCRC 34381</strain>
    </source>
</reference>
<dbReference type="InterPro" id="IPR011082">
    <property type="entry name" value="Exosome-assoc_fac/DNA_repair"/>
</dbReference>
<dbReference type="Pfam" id="PF04000">
    <property type="entry name" value="Sas10_Utp3"/>
    <property type="match status" value="1"/>
</dbReference>